<name>A0A1V5SG13_9BACT</name>
<dbReference type="Proteomes" id="UP000485367">
    <property type="component" value="Unassembled WGS sequence"/>
</dbReference>
<organism evidence="2">
    <name type="scientific">candidate division WS2 bacterium ADurb.Bin280</name>
    <dbReference type="NCBI Taxonomy" id="1852829"/>
    <lineage>
        <taxon>Bacteria</taxon>
        <taxon>candidate division WS2</taxon>
    </lineage>
</organism>
<proteinExistence type="predicted"/>
<sequence length="108" mass="12238">MVFTEHLSPKDVQDPPFVDRNGRTYYEIYDIADLAYQAEKLRYDYREWLSKSPSGPPPNKMVERIMKIQEAFEAFSSSGNTGSQVGDPEKAEKLSQIESVLNSITSAT</sequence>
<reference evidence="2" key="1">
    <citation type="submission" date="2017-02" db="EMBL/GenBank/DDBJ databases">
        <title>Delving into the versatile metabolic prowess of the omnipresent phylum Bacteroidetes.</title>
        <authorList>
            <person name="Nobu M.K."/>
            <person name="Mei R."/>
            <person name="Narihiro T."/>
            <person name="Kuroda K."/>
            <person name="Liu W.-T."/>
        </authorList>
    </citation>
    <scope>NUCLEOTIDE SEQUENCE</scope>
    <source>
        <strain evidence="2">ADurb.Bin280</strain>
    </source>
</reference>
<protein>
    <submittedName>
        <fullName evidence="2">Uncharacterized protein</fullName>
    </submittedName>
</protein>
<dbReference type="AlphaFoldDB" id="A0A1V5SG13"/>
<feature type="region of interest" description="Disordered" evidence="1">
    <location>
        <begin position="76"/>
        <end position="97"/>
    </location>
</feature>
<comment type="caution">
    <text evidence="2">The sequence shown here is derived from an EMBL/GenBank/DDBJ whole genome shotgun (WGS) entry which is preliminary data.</text>
</comment>
<evidence type="ECO:0000256" key="1">
    <source>
        <dbReference type="SAM" id="MobiDB-lite"/>
    </source>
</evidence>
<evidence type="ECO:0000313" key="2">
    <source>
        <dbReference type="EMBL" id="OQA53183.1"/>
    </source>
</evidence>
<dbReference type="EMBL" id="MWBO01000008">
    <property type="protein sequence ID" value="OQA53183.1"/>
    <property type="molecule type" value="Genomic_DNA"/>
</dbReference>
<gene>
    <name evidence="2" type="ORF">BWY43_00110</name>
</gene>
<accession>A0A1V5SG13</accession>